<name>A0AAN9XE42_PSOTE</name>
<evidence type="ECO:0000313" key="1">
    <source>
        <dbReference type="EMBL" id="KAK7388726.1"/>
    </source>
</evidence>
<proteinExistence type="predicted"/>
<gene>
    <name evidence="1" type="ORF">VNO78_23553</name>
</gene>
<protein>
    <submittedName>
        <fullName evidence="1">Uncharacterized protein</fullName>
    </submittedName>
</protein>
<sequence>MPVNACASSSCYTQFLKIDTVSCAVKGLTQARLIAYQKRPPRAGTERLARRRVTMSNDETATLNGETTRR</sequence>
<dbReference type="Proteomes" id="UP001386955">
    <property type="component" value="Unassembled WGS sequence"/>
</dbReference>
<dbReference type="AlphaFoldDB" id="A0AAN9XE42"/>
<evidence type="ECO:0000313" key="2">
    <source>
        <dbReference type="Proteomes" id="UP001386955"/>
    </source>
</evidence>
<organism evidence="1 2">
    <name type="scientific">Psophocarpus tetragonolobus</name>
    <name type="common">Winged bean</name>
    <name type="synonym">Dolichos tetragonolobus</name>
    <dbReference type="NCBI Taxonomy" id="3891"/>
    <lineage>
        <taxon>Eukaryota</taxon>
        <taxon>Viridiplantae</taxon>
        <taxon>Streptophyta</taxon>
        <taxon>Embryophyta</taxon>
        <taxon>Tracheophyta</taxon>
        <taxon>Spermatophyta</taxon>
        <taxon>Magnoliopsida</taxon>
        <taxon>eudicotyledons</taxon>
        <taxon>Gunneridae</taxon>
        <taxon>Pentapetalae</taxon>
        <taxon>rosids</taxon>
        <taxon>fabids</taxon>
        <taxon>Fabales</taxon>
        <taxon>Fabaceae</taxon>
        <taxon>Papilionoideae</taxon>
        <taxon>50 kb inversion clade</taxon>
        <taxon>NPAAA clade</taxon>
        <taxon>indigoferoid/millettioid clade</taxon>
        <taxon>Phaseoleae</taxon>
        <taxon>Psophocarpus</taxon>
    </lineage>
</organism>
<comment type="caution">
    <text evidence="1">The sequence shown here is derived from an EMBL/GenBank/DDBJ whole genome shotgun (WGS) entry which is preliminary data.</text>
</comment>
<keyword evidence="2" id="KW-1185">Reference proteome</keyword>
<accession>A0AAN9XE42</accession>
<dbReference type="EMBL" id="JAYMYS010000006">
    <property type="protein sequence ID" value="KAK7388726.1"/>
    <property type="molecule type" value="Genomic_DNA"/>
</dbReference>
<reference evidence="1 2" key="1">
    <citation type="submission" date="2024-01" db="EMBL/GenBank/DDBJ databases">
        <title>The genomes of 5 underutilized Papilionoideae crops provide insights into root nodulation and disease resistanc.</title>
        <authorList>
            <person name="Jiang F."/>
        </authorList>
    </citation>
    <scope>NUCLEOTIDE SEQUENCE [LARGE SCALE GENOMIC DNA]</scope>
    <source>
        <strain evidence="1">DUOXIRENSHENG_FW03</strain>
        <tissue evidence="1">Leaves</tissue>
    </source>
</reference>